<dbReference type="EMBL" id="JAATJB010000012">
    <property type="protein sequence ID" value="NJB99063.1"/>
    <property type="molecule type" value="Genomic_DNA"/>
</dbReference>
<evidence type="ECO:0000313" key="2">
    <source>
        <dbReference type="EMBL" id="NJB99063.1"/>
    </source>
</evidence>
<gene>
    <name evidence="2" type="ORF">GGR89_003403</name>
</gene>
<feature type="domain" description="Alginate export" evidence="1">
    <location>
        <begin position="3"/>
        <end position="97"/>
    </location>
</feature>
<reference evidence="2 3" key="1">
    <citation type="submission" date="2020-03" db="EMBL/GenBank/DDBJ databases">
        <title>Genomic Encyclopedia of Type Strains, Phase IV (KMG-IV): sequencing the most valuable type-strain genomes for metagenomic binning, comparative biology and taxonomic classification.</title>
        <authorList>
            <person name="Goeker M."/>
        </authorList>
    </citation>
    <scope>NUCLEOTIDE SEQUENCE [LARGE SCALE GENOMIC DNA]</scope>
    <source>
        <strain evidence="2 3">DSM 7225</strain>
    </source>
</reference>
<dbReference type="Pfam" id="PF13372">
    <property type="entry name" value="Alginate_exp"/>
    <property type="match status" value="1"/>
</dbReference>
<accession>A0A7X6BDX6</accession>
<dbReference type="InterPro" id="IPR025388">
    <property type="entry name" value="Alginate_export_dom"/>
</dbReference>
<dbReference type="RefSeq" id="WP_164521666.1">
    <property type="nucleotide sequence ID" value="NZ_BAAADY010000015.1"/>
</dbReference>
<name>A0A7X6BDX6_9SPHN</name>
<organism evidence="2 3">
    <name type="scientific">Sphingomonas trueperi</name>
    <dbReference type="NCBI Taxonomy" id="53317"/>
    <lineage>
        <taxon>Bacteria</taxon>
        <taxon>Pseudomonadati</taxon>
        <taxon>Pseudomonadota</taxon>
        <taxon>Alphaproteobacteria</taxon>
        <taxon>Sphingomonadales</taxon>
        <taxon>Sphingomonadaceae</taxon>
        <taxon>Sphingomonas</taxon>
    </lineage>
</organism>
<evidence type="ECO:0000313" key="3">
    <source>
        <dbReference type="Proteomes" id="UP000531251"/>
    </source>
</evidence>
<comment type="caution">
    <text evidence="2">The sequence shown here is derived from an EMBL/GenBank/DDBJ whole genome shotgun (WGS) entry which is preliminary data.</text>
</comment>
<dbReference type="AlphaFoldDB" id="A0A7X6BDX6"/>
<evidence type="ECO:0000259" key="1">
    <source>
        <dbReference type="Pfam" id="PF13372"/>
    </source>
</evidence>
<keyword evidence="3" id="KW-1185">Reference proteome</keyword>
<dbReference type="Proteomes" id="UP000531251">
    <property type="component" value="Unassembled WGS sequence"/>
</dbReference>
<sequence>MLWGGLISCARTIGPALVETRYLHLGEHDTPGRPTRDRSLDTAAIRFARDPLPARLDYEVEAIGQTGSQSVSLVAAAGRQPVRAWFVHGRVGYRLSKAVRLEADAVLLAKGRFLRDAPNAQPGRWTW</sequence>
<proteinExistence type="predicted"/>
<protein>
    <submittedName>
        <fullName evidence="2">DsbC/DsbD-like thiol-disulfide interchange protein</fullName>
    </submittedName>
</protein>